<dbReference type="Proteomes" id="UP000789375">
    <property type="component" value="Unassembled WGS sequence"/>
</dbReference>
<reference evidence="1" key="1">
    <citation type="submission" date="2021-06" db="EMBL/GenBank/DDBJ databases">
        <authorList>
            <person name="Kallberg Y."/>
            <person name="Tangrot J."/>
            <person name="Rosling A."/>
        </authorList>
    </citation>
    <scope>NUCLEOTIDE SEQUENCE</scope>
    <source>
        <strain evidence="1">87-6 pot B 2015</strain>
    </source>
</reference>
<keyword evidence="2" id="KW-1185">Reference proteome</keyword>
<gene>
    <name evidence="1" type="ORF">FMOSSE_LOCUS14561</name>
</gene>
<name>A0A9N9HZL3_FUNMO</name>
<dbReference type="AlphaFoldDB" id="A0A9N9HZL3"/>
<comment type="caution">
    <text evidence="1">The sequence shown here is derived from an EMBL/GenBank/DDBJ whole genome shotgun (WGS) entry which is preliminary data.</text>
</comment>
<dbReference type="EMBL" id="CAJVPP010011557">
    <property type="protein sequence ID" value="CAG8714716.1"/>
    <property type="molecule type" value="Genomic_DNA"/>
</dbReference>
<evidence type="ECO:0000313" key="2">
    <source>
        <dbReference type="Proteomes" id="UP000789375"/>
    </source>
</evidence>
<proteinExistence type="predicted"/>
<evidence type="ECO:0000313" key="1">
    <source>
        <dbReference type="EMBL" id="CAG8714716.1"/>
    </source>
</evidence>
<accession>A0A9N9HZL3</accession>
<protein>
    <submittedName>
        <fullName evidence="1">693_t:CDS:1</fullName>
    </submittedName>
</protein>
<sequence length="61" mass="7154">MSDTKICNIINNLTFTEKERTTLCSYFYKNSDVIDKAISYLDTCKTSNEKLDFIKETFLKN</sequence>
<feature type="non-terminal residue" evidence="1">
    <location>
        <position position="61"/>
    </location>
</feature>
<organism evidence="1 2">
    <name type="scientific">Funneliformis mosseae</name>
    <name type="common">Endomycorrhizal fungus</name>
    <name type="synonym">Glomus mosseae</name>
    <dbReference type="NCBI Taxonomy" id="27381"/>
    <lineage>
        <taxon>Eukaryota</taxon>
        <taxon>Fungi</taxon>
        <taxon>Fungi incertae sedis</taxon>
        <taxon>Mucoromycota</taxon>
        <taxon>Glomeromycotina</taxon>
        <taxon>Glomeromycetes</taxon>
        <taxon>Glomerales</taxon>
        <taxon>Glomeraceae</taxon>
        <taxon>Funneliformis</taxon>
    </lineage>
</organism>